<evidence type="ECO:0000313" key="8">
    <source>
        <dbReference type="Proteomes" id="UP000266426"/>
    </source>
</evidence>
<feature type="short sequence motif" description="DGA/G" evidence="4">
    <location>
        <begin position="157"/>
        <end position="159"/>
    </location>
</feature>
<keyword evidence="5" id="KW-0812">Transmembrane</keyword>
<reference evidence="7 8" key="1">
    <citation type="journal article" date="2017" name="ISME J.">
        <title>Energy and carbon metabolisms in a deep terrestrial subsurface fluid microbial community.</title>
        <authorList>
            <person name="Momper L."/>
            <person name="Jungbluth S.P."/>
            <person name="Lee M.D."/>
            <person name="Amend J.P."/>
        </authorList>
    </citation>
    <scope>NUCLEOTIDE SEQUENCE [LARGE SCALE GENOMIC DNA]</scope>
    <source>
        <strain evidence="7">SURF_26</strain>
    </source>
</reference>
<dbReference type="Proteomes" id="UP000266426">
    <property type="component" value="Unassembled WGS sequence"/>
</dbReference>
<dbReference type="GO" id="GO:0016042">
    <property type="term" value="P:lipid catabolic process"/>
    <property type="evidence" value="ECO:0007669"/>
    <property type="project" value="UniProtKB-UniRule"/>
</dbReference>
<dbReference type="PANTHER" id="PTHR14226:SF76">
    <property type="entry name" value="NTE FAMILY PROTEIN RSSA"/>
    <property type="match status" value="1"/>
</dbReference>
<evidence type="ECO:0000259" key="6">
    <source>
        <dbReference type="PROSITE" id="PS51635"/>
    </source>
</evidence>
<sequence length="303" mass="33298">MNSKKKVGIALGCGTARGFAHIGVLKVLEDENIPINYIAGSSIGAIVGTLYALGYGAYEIEKMASDFGLKRMAFVSNPSFSGSGLLEGRTIEKILKPIIGHRTFEDLKIPLKIVSTDICSGEEVIFTDGLLLKALRASASFPGLFVPMKYNNTYLVDGGLINPVPANIVKRMGAECVIAVDVTRNVKDYTRFMRQKKEKNIKTETDKDSASNVSVNWLSSFDVLLQRNKQWVPNIVNVLLQTVYIAEQKIADSQLHSTHIDVAISPDLGHFTMFDFKKAHQIIHCGEKAAKDKLPVLLNALSR</sequence>
<organism evidence="7 8">
    <name type="scientific">Candidatus Auribacter fodinae</name>
    <dbReference type="NCBI Taxonomy" id="2093366"/>
    <lineage>
        <taxon>Bacteria</taxon>
        <taxon>Pseudomonadati</taxon>
        <taxon>Candidatus Auribacterota</taxon>
        <taxon>Candidatus Auribacteria</taxon>
        <taxon>Candidatus Auribacterales</taxon>
        <taxon>Candidatus Auribacteraceae</taxon>
        <taxon>Candidatus Auribacter</taxon>
    </lineage>
</organism>
<dbReference type="InterPro" id="IPR016035">
    <property type="entry name" value="Acyl_Trfase/lysoPLipase"/>
</dbReference>
<dbReference type="Gene3D" id="3.40.1090.10">
    <property type="entry name" value="Cytosolic phospholipase A2 catalytic domain"/>
    <property type="match status" value="2"/>
</dbReference>
<evidence type="ECO:0000256" key="2">
    <source>
        <dbReference type="ARBA" id="ARBA00022963"/>
    </source>
</evidence>
<feature type="domain" description="PNPLA" evidence="6">
    <location>
        <begin position="9"/>
        <end position="170"/>
    </location>
</feature>
<feature type="active site" description="Nucleophile" evidence="4">
    <location>
        <position position="42"/>
    </location>
</feature>
<dbReference type="AlphaFoldDB" id="A0A3A4QU64"/>
<evidence type="ECO:0000256" key="4">
    <source>
        <dbReference type="PROSITE-ProRule" id="PRU01161"/>
    </source>
</evidence>
<feature type="short sequence motif" description="GXSXG" evidence="4">
    <location>
        <begin position="40"/>
        <end position="44"/>
    </location>
</feature>
<dbReference type="SUPFAM" id="SSF52151">
    <property type="entry name" value="FabD/lysophospholipase-like"/>
    <property type="match status" value="1"/>
</dbReference>
<comment type="caution">
    <text evidence="4">Lacks conserved residue(s) required for the propagation of feature annotation.</text>
</comment>
<dbReference type="EMBL" id="QZJZ01000097">
    <property type="protein sequence ID" value="RJP56302.1"/>
    <property type="molecule type" value="Genomic_DNA"/>
</dbReference>
<name>A0A3A4QU64_9BACT</name>
<dbReference type="PROSITE" id="PS51635">
    <property type="entry name" value="PNPLA"/>
    <property type="match status" value="1"/>
</dbReference>
<proteinExistence type="predicted"/>
<gene>
    <name evidence="7" type="ORF">C4541_12600</name>
</gene>
<dbReference type="CDD" id="cd07205">
    <property type="entry name" value="Pat_PNPLA6_PNPLA7_NTE1_like"/>
    <property type="match status" value="1"/>
</dbReference>
<dbReference type="GO" id="GO:0016787">
    <property type="term" value="F:hydrolase activity"/>
    <property type="evidence" value="ECO:0007669"/>
    <property type="project" value="UniProtKB-UniRule"/>
</dbReference>
<keyword evidence="5" id="KW-0472">Membrane</keyword>
<comment type="caution">
    <text evidence="7">The sequence shown here is derived from an EMBL/GenBank/DDBJ whole genome shotgun (WGS) entry which is preliminary data.</text>
</comment>
<evidence type="ECO:0000256" key="5">
    <source>
        <dbReference type="SAM" id="Phobius"/>
    </source>
</evidence>
<evidence type="ECO:0000256" key="1">
    <source>
        <dbReference type="ARBA" id="ARBA00022801"/>
    </source>
</evidence>
<keyword evidence="3 4" id="KW-0443">Lipid metabolism</keyword>
<keyword evidence="2 4" id="KW-0442">Lipid degradation</keyword>
<keyword evidence="1 4" id="KW-0378">Hydrolase</keyword>
<dbReference type="InterPro" id="IPR002641">
    <property type="entry name" value="PNPLA_dom"/>
</dbReference>
<accession>A0A3A4QU64</accession>
<evidence type="ECO:0000313" key="7">
    <source>
        <dbReference type="EMBL" id="RJP56302.1"/>
    </source>
</evidence>
<feature type="transmembrane region" description="Helical" evidence="5">
    <location>
        <begin position="36"/>
        <end position="58"/>
    </location>
</feature>
<dbReference type="PANTHER" id="PTHR14226">
    <property type="entry name" value="NEUROPATHY TARGET ESTERASE/SWISS CHEESE D.MELANOGASTER"/>
    <property type="match status" value="1"/>
</dbReference>
<feature type="active site" description="Proton acceptor" evidence="4">
    <location>
        <position position="157"/>
    </location>
</feature>
<dbReference type="InterPro" id="IPR050301">
    <property type="entry name" value="NTE"/>
</dbReference>
<dbReference type="Pfam" id="PF01734">
    <property type="entry name" value="Patatin"/>
    <property type="match status" value="1"/>
</dbReference>
<evidence type="ECO:0000256" key="3">
    <source>
        <dbReference type="ARBA" id="ARBA00023098"/>
    </source>
</evidence>
<protein>
    <recommendedName>
        <fullName evidence="6">PNPLA domain-containing protein</fullName>
    </recommendedName>
</protein>
<keyword evidence="5" id="KW-1133">Transmembrane helix</keyword>